<evidence type="ECO:0000256" key="1">
    <source>
        <dbReference type="ARBA" id="ARBA00004429"/>
    </source>
</evidence>
<evidence type="ECO:0000256" key="10">
    <source>
        <dbReference type="ARBA" id="ARBA00022723"/>
    </source>
</evidence>
<comment type="similarity">
    <text evidence="2 24">Belongs to the bacterial diacylglycerol kinase family.</text>
</comment>
<dbReference type="GO" id="GO:0004143">
    <property type="term" value="F:ATP-dependent diacylglycerol kinase activity"/>
    <property type="evidence" value="ECO:0007669"/>
    <property type="project" value="UniProtKB-EC"/>
</dbReference>
<evidence type="ECO:0000256" key="20">
    <source>
        <dbReference type="PIRSR" id="PIRSR600829-1"/>
    </source>
</evidence>
<keyword evidence="26" id="KW-1185">Reference proteome</keyword>
<evidence type="ECO:0000256" key="22">
    <source>
        <dbReference type="PIRSR" id="PIRSR600829-3"/>
    </source>
</evidence>
<evidence type="ECO:0000256" key="23">
    <source>
        <dbReference type="PIRSR" id="PIRSR600829-4"/>
    </source>
</evidence>
<evidence type="ECO:0000256" key="13">
    <source>
        <dbReference type="ARBA" id="ARBA00022840"/>
    </source>
</evidence>
<keyword evidence="5" id="KW-1003">Cell membrane</keyword>
<feature type="active site" description="Proton acceptor" evidence="20">
    <location>
        <position position="82"/>
    </location>
</feature>
<evidence type="ECO:0000256" key="9">
    <source>
        <dbReference type="ARBA" id="ARBA00022692"/>
    </source>
</evidence>
<feature type="binding site" evidence="22">
    <location>
        <begin position="107"/>
        <end position="108"/>
    </location>
    <ligand>
        <name>ATP</name>
        <dbReference type="ChEBI" id="CHEBI:30616"/>
    </ligand>
</feature>
<dbReference type="InterPro" id="IPR036945">
    <property type="entry name" value="DAGK_sf"/>
</dbReference>
<evidence type="ECO:0000256" key="16">
    <source>
        <dbReference type="ARBA" id="ARBA00023098"/>
    </source>
</evidence>
<evidence type="ECO:0000256" key="19">
    <source>
        <dbReference type="ARBA" id="ARBA00023264"/>
    </source>
</evidence>
<feature type="binding site" evidence="21">
    <location>
        <begin position="43"/>
        <end position="47"/>
    </location>
    <ligand>
        <name>substrate</name>
    </ligand>
</feature>
<dbReference type="Pfam" id="PF01219">
    <property type="entry name" value="DAGK_prokar"/>
    <property type="match status" value="1"/>
</dbReference>
<evidence type="ECO:0000256" key="7">
    <source>
        <dbReference type="ARBA" id="ARBA00022519"/>
    </source>
</evidence>
<evidence type="ECO:0000313" key="26">
    <source>
        <dbReference type="Proteomes" id="UP000005835"/>
    </source>
</evidence>
<keyword evidence="16 24" id="KW-0443">Lipid metabolism</keyword>
<dbReference type="EMBL" id="ADMG01000058">
    <property type="protein sequence ID" value="EKB30047.1"/>
    <property type="molecule type" value="Genomic_DNA"/>
</dbReference>
<evidence type="ECO:0000256" key="4">
    <source>
        <dbReference type="ARBA" id="ARBA00017575"/>
    </source>
</evidence>
<dbReference type="InterPro" id="IPR000829">
    <property type="entry name" value="DAGK"/>
</dbReference>
<keyword evidence="14 23" id="KW-0460">Magnesium</keyword>
<evidence type="ECO:0000256" key="15">
    <source>
        <dbReference type="ARBA" id="ARBA00022989"/>
    </source>
</evidence>
<dbReference type="CDD" id="cd14264">
    <property type="entry name" value="DAGK_IM"/>
    <property type="match status" value="1"/>
</dbReference>
<name>K1JQM9_9BURK</name>
<evidence type="ECO:0000256" key="12">
    <source>
        <dbReference type="ARBA" id="ARBA00022777"/>
    </source>
</evidence>
<feature type="binding site" evidence="21">
    <location>
        <position position="82"/>
    </location>
    <ligand>
        <name>substrate</name>
    </ligand>
</feature>
<keyword evidence="15 24" id="KW-1133">Transmembrane helix</keyword>
<comment type="caution">
    <text evidence="25">The sequence shown here is derived from an EMBL/GenBank/DDBJ whole genome shotgun (WGS) entry which is preliminary data.</text>
</comment>
<feature type="binding site" evidence="21">
    <location>
        <position position="111"/>
    </location>
    <ligand>
        <name>substrate</name>
    </ligand>
</feature>
<evidence type="ECO:0000256" key="5">
    <source>
        <dbReference type="ARBA" id="ARBA00022475"/>
    </source>
</evidence>
<comment type="subcellular location">
    <subcellularLocation>
        <location evidence="1 24">Cell inner membrane</location>
        <topology evidence="1 24">Multi-pass membrane protein</topology>
    </subcellularLocation>
</comment>
<evidence type="ECO:0000256" key="17">
    <source>
        <dbReference type="ARBA" id="ARBA00023136"/>
    </source>
</evidence>
<dbReference type="PATRIC" id="fig|742823.3.peg.2318"/>
<keyword evidence="7 24" id="KW-0997">Cell inner membrane</keyword>
<dbReference type="Proteomes" id="UP000005835">
    <property type="component" value="Unassembled WGS sequence"/>
</dbReference>
<feature type="binding site" evidence="22">
    <location>
        <position position="41"/>
    </location>
    <ligand>
        <name>ATP</name>
        <dbReference type="ChEBI" id="CHEBI:30616"/>
    </ligand>
</feature>
<dbReference type="GO" id="GO:0046872">
    <property type="term" value="F:metal ion binding"/>
    <property type="evidence" value="ECO:0007669"/>
    <property type="project" value="UniProtKB-KW"/>
</dbReference>
<evidence type="ECO:0000256" key="18">
    <source>
        <dbReference type="ARBA" id="ARBA00023209"/>
    </source>
</evidence>
<keyword evidence="10 23" id="KW-0479">Metal-binding</keyword>
<evidence type="ECO:0000313" key="25">
    <source>
        <dbReference type="EMBL" id="EKB30047.1"/>
    </source>
</evidence>
<evidence type="ECO:0000256" key="3">
    <source>
        <dbReference type="ARBA" id="ARBA00012133"/>
    </source>
</evidence>
<keyword evidence="9 24" id="KW-0812">Transmembrane</keyword>
<feature type="binding site" evidence="22">
    <location>
        <begin position="98"/>
        <end position="100"/>
    </location>
    <ligand>
        <name>ATP</name>
        <dbReference type="ChEBI" id="CHEBI:30616"/>
    </ligand>
</feature>
<comment type="catalytic activity">
    <reaction evidence="24">
        <text>a 1,2-diacyl-sn-glycerol + ATP = a 1,2-diacyl-sn-glycero-3-phosphate + ADP + H(+)</text>
        <dbReference type="Rhea" id="RHEA:10272"/>
        <dbReference type="ChEBI" id="CHEBI:15378"/>
        <dbReference type="ChEBI" id="CHEBI:17815"/>
        <dbReference type="ChEBI" id="CHEBI:30616"/>
        <dbReference type="ChEBI" id="CHEBI:58608"/>
        <dbReference type="ChEBI" id="CHEBI:456216"/>
        <dbReference type="EC" id="2.7.1.107"/>
    </reaction>
</comment>
<feature type="binding site" evidence="23">
    <location>
        <position position="41"/>
    </location>
    <ligand>
        <name>a divalent metal cation</name>
        <dbReference type="ChEBI" id="CHEBI:60240"/>
    </ligand>
</feature>
<evidence type="ECO:0000256" key="14">
    <source>
        <dbReference type="ARBA" id="ARBA00022842"/>
    </source>
</evidence>
<feature type="binding site" evidence="22">
    <location>
        <position position="29"/>
    </location>
    <ligand>
        <name>ATP</name>
        <dbReference type="ChEBI" id="CHEBI:30616"/>
    </ligand>
</feature>
<keyword evidence="12 24" id="KW-0418">Kinase</keyword>
<dbReference type="PROSITE" id="PS01069">
    <property type="entry name" value="DAGK_PROKAR"/>
    <property type="match status" value="1"/>
</dbReference>
<keyword evidence="11 22" id="KW-0547">Nucleotide-binding</keyword>
<dbReference type="HOGENOM" id="CLU_112343_3_0_4"/>
<dbReference type="GO" id="GO:0005886">
    <property type="term" value="C:plasma membrane"/>
    <property type="evidence" value="ECO:0007669"/>
    <property type="project" value="UniProtKB-SubCell"/>
</dbReference>
<accession>K1JQM9</accession>
<dbReference type="STRING" id="742823.HMPREF9465_02315"/>
<reference evidence="25 26" key="1">
    <citation type="submission" date="2012-05" db="EMBL/GenBank/DDBJ databases">
        <title>The Genome Sequence of Sutterella wadsworthensis 2_1_59BFAA.</title>
        <authorList>
            <consortium name="The Broad Institute Genome Sequencing Platform"/>
            <person name="Earl A."/>
            <person name="Ward D."/>
            <person name="Feldgarden M."/>
            <person name="Gevers D."/>
            <person name="Daigneault M."/>
            <person name="Strauss J."/>
            <person name="Allen-Vercoe E."/>
            <person name="Walker B."/>
            <person name="Young S.K."/>
            <person name="Zeng Q."/>
            <person name="Gargeya S."/>
            <person name="Fitzgerald M."/>
            <person name="Haas B."/>
            <person name="Abouelleil A."/>
            <person name="Alvarado L."/>
            <person name="Arachchi H.M."/>
            <person name="Berlin A.M."/>
            <person name="Chapman S.B."/>
            <person name="Goldberg J."/>
            <person name="Griggs A."/>
            <person name="Gujja S."/>
            <person name="Hansen M."/>
            <person name="Howarth C."/>
            <person name="Imamovic A."/>
            <person name="Larimer J."/>
            <person name="McCowen C."/>
            <person name="Montmayeur A."/>
            <person name="Murphy C."/>
            <person name="Neiman D."/>
            <person name="Pearson M."/>
            <person name="Priest M."/>
            <person name="Roberts A."/>
            <person name="Saif S."/>
            <person name="Shea T."/>
            <person name="Sisk P."/>
            <person name="Sykes S."/>
            <person name="Wortman J."/>
            <person name="Nusbaum C."/>
            <person name="Birren B."/>
        </authorList>
    </citation>
    <scope>NUCLEOTIDE SEQUENCE [LARGE SCALE GENOMIC DNA]</scope>
    <source>
        <strain evidence="25 26">2_1_59BFAA</strain>
    </source>
</reference>
<keyword evidence="18" id="KW-0594">Phospholipid biosynthesis</keyword>
<dbReference type="RefSeq" id="WP_005437270.1">
    <property type="nucleotide sequence ID" value="NZ_JH815522.1"/>
</dbReference>
<evidence type="ECO:0000256" key="2">
    <source>
        <dbReference type="ARBA" id="ARBA00005967"/>
    </source>
</evidence>
<keyword evidence="17 24" id="KW-0472">Membrane</keyword>
<dbReference type="PANTHER" id="PTHR34299">
    <property type="entry name" value="DIACYLGLYCEROL KINASE"/>
    <property type="match status" value="1"/>
</dbReference>
<evidence type="ECO:0000256" key="6">
    <source>
        <dbReference type="ARBA" id="ARBA00022516"/>
    </source>
</evidence>
<dbReference type="GO" id="GO:0006654">
    <property type="term" value="P:phosphatidic acid biosynthetic process"/>
    <property type="evidence" value="ECO:0007669"/>
    <property type="project" value="InterPro"/>
</dbReference>
<comment type="caution">
    <text evidence="24">Lacks conserved residue(s) required for the propagation of feature annotation.</text>
</comment>
<dbReference type="eggNOG" id="COG0818">
    <property type="taxonomic scope" value="Bacteria"/>
</dbReference>
<evidence type="ECO:0000256" key="24">
    <source>
        <dbReference type="RuleBase" id="RU363065"/>
    </source>
</evidence>
<dbReference type="Gene3D" id="1.10.287.3610">
    <property type="match status" value="1"/>
</dbReference>
<dbReference type="AlphaFoldDB" id="K1JQM9"/>
<feature type="binding site" evidence="22">
    <location>
        <position position="22"/>
    </location>
    <ligand>
        <name>ATP</name>
        <dbReference type="ChEBI" id="CHEBI:30616"/>
    </ligand>
</feature>
<keyword evidence="19 24" id="KW-1208">Phospholipid metabolism</keyword>
<feature type="transmembrane region" description="Helical" evidence="24">
    <location>
        <begin position="113"/>
        <end position="137"/>
    </location>
</feature>
<protein>
    <recommendedName>
        <fullName evidence="4 24">Diacylglycerol kinase</fullName>
        <ecNumber evidence="3 24">2.7.1.107</ecNumber>
    </recommendedName>
</protein>
<organism evidence="25 26">
    <name type="scientific">Sutterella wadsworthensis 2_1_59BFAA</name>
    <dbReference type="NCBI Taxonomy" id="742823"/>
    <lineage>
        <taxon>Bacteria</taxon>
        <taxon>Pseudomonadati</taxon>
        <taxon>Pseudomonadota</taxon>
        <taxon>Betaproteobacteria</taxon>
        <taxon>Burkholderiales</taxon>
        <taxon>Sutterellaceae</taxon>
        <taxon>Sutterella</taxon>
    </lineage>
</organism>
<feature type="binding site" evidence="22">
    <location>
        <position position="89"/>
    </location>
    <ligand>
        <name>ATP</name>
        <dbReference type="ChEBI" id="CHEBI:30616"/>
    </ligand>
</feature>
<sequence length="139" mass="14709">MTTPNSQDKNATDLKGKKGLRRLINATGYSMKGLSAAYRNEAAFREEVLLACVLIPCALLLGLPAVETVLLIGSVLLLMLVEILNSAIEAVVDRIGPELHPLSGRAKDLGSAAVFIAMIILGVTWLLIAAPALWAFLAG</sequence>
<keyword evidence="13 22" id="KW-0067">ATP-binding</keyword>
<evidence type="ECO:0000256" key="8">
    <source>
        <dbReference type="ARBA" id="ARBA00022679"/>
    </source>
</evidence>
<dbReference type="PANTHER" id="PTHR34299:SF1">
    <property type="entry name" value="DIACYLGLYCEROL KINASE"/>
    <property type="match status" value="1"/>
</dbReference>
<feature type="transmembrane region" description="Helical" evidence="24">
    <location>
        <begin position="48"/>
        <end position="66"/>
    </location>
</feature>
<keyword evidence="6" id="KW-0444">Lipid biosynthesis</keyword>
<comment type="function">
    <text evidence="24">Catalyzes the ATP-dependent phosphorylation of sn-l,2-diacylglycerol (DAG) to phosphatidic acid. Involved in the recycling of diacylglycerol produced as a by-product during membrane-derived oligosaccharide (MDO) biosynthesis.</text>
</comment>
<dbReference type="OrthoDB" id="9796011at2"/>
<dbReference type="GO" id="GO:0005524">
    <property type="term" value="F:ATP binding"/>
    <property type="evidence" value="ECO:0007669"/>
    <property type="project" value="UniProtKB-KW"/>
</dbReference>
<feature type="binding site" evidence="21">
    <location>
        <position position="22"/>
    </location>
    <ligand>
        <name>substrate</name>
    </ligand>
</feature>
<gene>
    <name evidence="25" type="ORF">HMPREF9465_02315</name>
</gene>
<keyword evidence="8 24" id="KW-0808">Transferase</keyword>
<comment type="cofactor">
    <cofactor evidence="23">
        <name>Mg(2+)</name>
        <dbReference type="ChEBI" id="CHEBI:18420"/>
    </cofactor>
    <text evidence="23">Mn(2+), Zn(2+), Cd(2+) and Co(2+) support activity to lesser extents.</text>
</comment>
<evidence type="ECO:0000256" key="21">
    <source>
        <dbReference type="PIRSR" id="PIRSR600829-2"/>
    </source>
</evidence>
<dbReference type="InterPro" id="IPR033718">
    <property type="entry name" value="DAGK_prok"/>
</dbReference>
<evidence type="ECO:0000256" key="11">
    <source>
        <dbReference type="ARBA" id="ARBA00022741"/>
    </source>
</evidence>
<feature type="binding site" evidence="23">
    <location>
        <position position="89"/>
    </location>
    <ligand>
        <name>a divalent metal cation</name>
        <dbReference type="ChEBI" id="CHEBI:60240"/>
    </ligand>
</feature>
<dbReference type="EC" id="2.7.1.107" evidence="3 24"/>
<proteinExistence type="inferred from homology"/>